<dbReference type="PhylomeDB" id="A0A0A2LE29"/>
<feature type="domain" description="DUF7770" evidence="1">
    <location>
        <begin position="57"/>
        <end position="197"/>
    </location>
</feature>
<keyword evidence="3" id="KW-1185">Reference proteome</keyword>
<dbReference type="Pfam" id="PF24968">
    <property type="entry name" value="DUF7770"/>
    <property type="match status" value="1"/>
</dbReference>
<organism evidence="2 3">
    <name type="scientific">Penicillium italicum</name>
    <name type="common">Blue mold</name>
    <dbReference type="NCBI Taxonomy" id="40296"/>
    <lineage>
        <taxon>Eukaryota</taxon>
        <taxon>Fungi</taxon>
        <taxon>Dikarya</taxon>
        <taxon>Ascomycota</taxon>
        <taxon>Pezizomycotina</taxon>
        <taxon>Eurotiomycetes</taxon>
        <taxon>Eurotiomycetidae</taxon>
        <taxon>Eurotiales</taxon>
        <taxon>Aspergillaceae</taxon>
        <taxon>Penicillium</taxon>
    </lineage>
</organism>
<evidence type="ECO:0000313" key="2">
    <source>
        <dbReference type="EMBL" id="KGO78367.1"/>
    </source>
</evidence>
<dbReference type="AlphaFoldDB" id="A0A0A2LE29"/>
<gene>
    <name evidence="2" type="ORF">PITC_068300</name>
</gene>
<dbReference type="OrthoDB" id="416217at2759"/>
<name>A0A0A2LE29_PENIT</name>
<protein>
    <recommendedName>
        <fullName evidence="1">DUF7770 domain-containing protein</fullName>
    </recommendedName>
</protein>
<reference evidence="2 3" key="1">
    <citation type="journal article" date="2015" name="Mol. Plant Microbe Interact.">
        <title>Genome, transcriptome, and functional analyses of Penicillium expansum provide new insights into secondary metabolism and pathogenicity.</title>
        <authorList>
            <person name="Ballester A.R."/>
            <person name="Marcet-Houben M."/>
            <person name="Levin E."/>
            <person name="Sela N."/>
            <person name="Selma-Lazaro C."/>
            <person name="Carmona L."/>
            <person name="Wisniewski M."/>
            <person name="Droby S."/>
            <person name="Gonzalez-Candelas L."/>
            <person name="Gabaldon T."/>
        </authorList>
    </citation>
    <scope>NUCLEOTIDE SEQUENCE [LARGE SCALE GENOMIC DNA]</scope>
    <source>
        <strain evidence="2 3">PHI-1</strain>
    </source>
</reference>
<evidence type="ECO:0000313" key="3">
    <source>
        <dbReference type="Proteomes" id="UP000030104"/>
    </source>
</evidence>
<dbReference type="Proteomes" id="UP000030104">
    <property type="component" value="Unassembled WGS sequence"/>
</dbReference>
<comment type="caution">
    <text evidence="2">The sequence shown here is derived from an EMBL/GenBank/DDBJ whole genome shotgun (WGS) entry which is preliminary data.</text>
</comment>
<dbReference type="EMBL" id="JQGA01000007">
    <property type="protein sequence ID" value="KGO78367.1"/>
    <property type="molecule type" value="Genomic_DNA"/>
</dbReference>
<dbReference type="HOGENOM" id="CLU_085826_2_0_1"/>
<dbReference type="InterPro" id="IPR056672">
    <property type="entry name" value="DUF7770"/>
</dbReference>
<proteinExistence type="predicted"/>
<dbReference type="STRING" id="40296.A0A0A2LE29"/>
<accession>A0A0A2LE29</accession>
<sequence length="198" mass="22807">MLDTQRNMLITDYLCNNLYNPEWDPIEFKPREERSEILRQPVECIRAICLTPRELNSPNIWTFFLSTSEENTTAVRLHCQPTHRRATTVLENGSKANIVFQKRSTLVPPNEELSFVLSVNPGFTVGDIHEMIVANNRHKYEIDDDGLNGRTWVYDQIGLFNQHGIFADQDEVALVIDGIQKRWPGEIPDPLEMGAYYG</sequence>
<dbReference type="OMA" id="GIQKRWP"/>
<evidence type="ECO:0000259" key="1">
    <source>
        <dbReference type="Pfam" id="PF24968"/>
    </source>
</evidence>